<evidence type="ECO:0000256" key="5">
    <source>
        <dbReference type="ARBA" id="ARBA00035413"/>
    </source>
</evidence>
<sequence length="116" mass="13287">MRLSLAAAISHGRVYRRLGLGPESRIHLLRNLLTGLVRHERIEATWARVDEMRGYAEKLIDYGKLGDTNERAMRMADFWLTVSASCLLVGKESLENRVLGRFKPGHSLMYQSYELP</sequence>
<proteinExistence type="inferred from homology"/>
<keyword evidence="2 6" id="KW-0689">Ribosomal protein</keyword>
<reference evidence="6" key="1">
    <citation type="journal article" date="2005" name="Genome Res.">
        <title>Gene and alternative splicing annotation with AIR.</title>
        <authorList>
            <person name="Florea L."/>
            <person name="Di Francesco V."/>
            <person name="Miller J."/>
            <person name="Turner R."/>
            <person name="Yao A."/>
            <person name="Harris M."/>
            <person name="Walenz B."/>
            <person name="Mobarry C."/>
            <person name="Merkulov G.V."/>
            <person name="Charlab R."/>
            <person name="Dew I."/>
            <person name="Deng Z."/>
            <person name="Istrail S."/>
            <person name="Li P."/>
            <person name="Sutton G."/>
        </authorList>
    </citation>
    <scope>NUCLEOTIDE SEQUENCE</scope>
    <source>
        <strain evidence="6">BN</strain>
    </source>
</reference>
<accession>A6I7P1</accession>
<protein>
    <recommendedName>
        <fullName evidence="4">Large ribosomal subunit protein bL17m</fullName>
    </recommendedName>
    <alternativeName>
        <fullName evidence="5">39S ribosomal protein L17, mitochondrial</fullName>
    </alternativeName>
</protein>
<dbReference type="InterPro" id="IPR036373">
    <property type="entry name" value="Ribosomal_bL17_sf"/>
</dbReference>
<keyword evidence="3" id="KW-0687">Ribonucleoprotein</keyword>
<dbReference type="Pfam" id="PF01196">
    <property type="entry name" value="Ribosomal_L17"/>
    <property type="match status" value="1"/>
</dbReference>
<evidence type="ECO:0000256" key="3">
    <source>
        <dbReference type="ARBA" id="ARBA00023274"/>
    </source>
</evidence>
<organism evidence="6 7">
    <name type="scientific">Rattus norvegicus</name>
    <name type="common">Rat</name>
    <dbReference type="NCBI Taxonomy" id="10116"/>
    <lineage>
        <taxon>Eukaryota</taxon>
        <taxon>Metazoa</taxon>
        <taxon>Chordata</taxon>
        <taxon>Craniata</taxon>
        <taxon>Vertebrata</taxon>
        <taxon>Euteleostomi</taxon>
        <taxon>Mammalia</taxon>
        <taxon>Eutheria</taxon>
        <taxon>Euarchontoglires</taxon>
        <taxon>Glires</taxon>
        <taxon>Rodentia</taxon>
        <taxon>Myomorpha</taxon>
        <taxon>Muroidea</taxon>
        <taxon>Muridae</taxon>
        <taxon>Murinae</taxon>
        <taxon>Rattus</taxon>
    </lineage>
</organism>
<dbReference type="RGD" id="70943">
    <property type="gene designation" value="Mrpl17"/>
</dbReference>
<evidence type="ECO:0000256" key="2">
    <source>
        <dbReference type="ARBA" id="ARBA00022980"/>
    </source>
</evidence>
<dbReference type="EMBL" id="CH473956">
    <property type="protein sequence ID" value="EDM17990.1"/>
    <property type="molecule type" value="Genomic_DNA"/>
</dbReference>
<dbReference type="GO" id="GO:0003735">
    <property type="term" value="F:structural constituent of ribosome"/>
    <property type="evidence" value="ECO:0007669"/>
    <property type="project" value="InterPro"/>
</dbReference>
<evidence type="ECO:0000313" key="6">
    <source>
        <dbReference type="EMBL" id="EDM17988.1"/>
    </source>
</evidence>
<dbReference type="PANTHER" id="PTHR14413:SF16">
    <property type="entry name" value="LARGE RIBOSOMAL SUBUNIT PROTEIN BL17M"/>
    <property type="match status" value="1"/>
</dbReference>
<dbReference type="InterPro" id="IPR000456">
    <property type="entry name" value="Ribosomal_bL17"/>
</dbReference>
<evidence type="ECO:0000256" key="1">
    <source>
        <dbReference type="ARBA" id="ARBA00008777"/>
    </source>
</evidence>
<dbReference type="PANTHER" id="PTHR14413">
    <property type="entry name" value="RIBOSOMAL PROTEIN L17"/>
    <property type="match status" value="1"/>
</dbReference>
<evidence type="ECO:0000256" key="4">
    <source>
        <dbReference type="ARBA" id="ARBA00035290"/>
    </source>
</evidence>
<dbReference type="AlphaFoldDB" id="A6I7P1"/>
<evidence type="ECO:0000313" key="8">
    <source>
        <dbReference type="RGD" id="70943"/>
    </source>
</evidence>
<evidence type="ECO:0000313" key="7">
    <source>
        <dbReference type="Proteomes" id="UP000234681"/>
    </source>
</evidence>
<reference evidence="6 7" key="2">
    <citation type="submission" date="2005-09" db="EMBL/GenBank/DDBJ databases">
        <authorList>
            <person name="Mural R.J."/>
            <person name="Li P.W."/>
            <person name="Adams M.D."/>
            <person name="Amanatides P.G."/>
            <person name="Baden-Tillson H."/>
            <person name="Barnstead M."/>
            <person name="Chin S.H."/>
            <person name="Dew I."/>
            <person name="Evans C.A."/>
            <person name="Ferriera S."/>
            <person name="Flanigan M."/>
            <person name="Fosler C."/>
            <person name="Glodek A."/>
            <person name="Gu Z."/>
            <person name="Holt R.A."/>
            <person name="Jennings D."/>
            <person name="Kraft C.L."/>
            <person name="Lu F."/>
            <person name="Nguyen T."/>
            <person name="Nusskern D.R."/>
            <person name="Pfannkoch C.M."/>
            <person name="Sitter C."/>
            <person name="Sutton G.G."/>
            <person name="Venter J.C."/>
            <person name="Wang Z."/>
            <person name="Woodage T."/>
            <person name="Zheng X.H."/>
            <person name="Zhong F."/>
        </authorList>
    </citation>
    <scope>NUCLEOTIDE SEQUENCE [LARGE SCALE GENOMIC DNA]</scope>
    <source>
        <strain evidence="6">BN</strain>
        <strain evidence="7">BN, Sprague-Dawley</strain>
    </source>
</reference>
<dbReference type="GO" id="GO:0006412">
    <property type="term" value="P:translation"/>
    <property type="evidence" value="ECO:0007669"/>
    <property type="project" value="InterPro"/>
</dbReference>
<name>A6I7P1_RAT</name>
<dbReference type="Proteomes" id="UP000234681">
    <property type="component" value="Chromosome 1"/>
</dbReference>
<dbReference type="Gene3D" id="3.90.1030.10">
    <property type="entry name" value="Ribosomal protein L17"/>
    <property type="match status" value="1"/>
</dbReference>
<gene>
    <name evidence="6 8" type="primary">Mrpl17</name>
    <name evidence="6" type="ORF">rCG_40311</name>
</gene>
<dbReference type="GO" id="GO:0005840">
    <property type="term" value="C:ribosome"/>
    <property type="evidence" value="ECO:0007669"/>
    <property type="project" value="UniProtKB-KW"/>
</dbReference>
<dbReference type="EMBL" id="CH473956">
    <property type="protein sequence ID" value="EDM17988.1"/>
    <property type="molecule type" value="Genomic_DNA"/>
</dbReference>
<dbReference type="SUPFAM" id="SSF64263">
    <property type="entry name" value="Prokaryotic ribosomal protein L17"/>
    <property type="match status" value="1"/>
</dbReference>
<comment type="similarity">
    <text evidence="1">Belongs to the bacterial ribosomal protein bL17 family.</text>
</comment>
<dbReference type="GO" id="GO:1990904">
    <property type="term" value="C:ribonucleoprotein complex"/>
    <property type="evidence" value="ECO:0007669"/>
    <property type="project" value="UniProtKB-KW"/>
</dbReference>